<dbReference type="EMBL" id="HBUE01006173">
    <property type="protein sequence ID" value="CAG6446117.1"/>
    <property type="molecule type" value="Transcribed_RNA"/>
</dbReference>
<dbReference type="EMBL" id="HBUE01149080">
    <property type="protein sequence ID" value="CAG6504167.1"/>
    <property type="molecule type" value="Transcribed_RNA"/>
</dbReference>
<reference evidence="1" key="1">
    <citation type="submission" date="2021-05" db="EMBL/GenBank/DDBJ databases">
        <authorList>
            <person name="Alioto T."/>
            <person name="Alioto T."/>
            <person name="Gomez Garrido J."/>
        </authorList>
    </citation>
    <scope>NUCLEOTIDE SEQUENCE</scope>
</reference>
<sequence length="109" mass="12718">MLAIHRRKVNPKTHLLRTVPISWMCRRTNRNPSSRRRRLLVVGVGGTGVVQMISPQSRLKTNKNCPCQMSRKHRRRRRHKLPVQILPKTRLCLRLSAQIRPRKTATTGL</sequence>
<proteinExistence type="predicted"/>
<dbReference type="EMBL" id="HBUE01254045">
    <property type="protein sequence ID" value="CAG6555440.1"/>
    <property type="molecule type" value="Transcribed_RNA"/>
</dbReference>
<dbReference type="EMBL" id="HBUE01149082">
    <property type="protein sequence ID" value="CAG6504171.1"/>
    <property type="molecule type" value="Transcribed_RNA"/>
</dbReference>
<organism evidence="1">
    <name type="scientific">Culex pipiens</name>
    <name type="common">House mosquito</name>
    <dbReference type="NCBI Taxonomy" id="7175"/>
    <lineage>
        <taxon>Eukaryota</taxon>
        <taxon>Metazoa</taxon>
        <taxon>Ecdysozoa</taxon>
        <taxon>Arthropoda</taxon>
        <taxon>Hexapoda</taxon>
        <taxon>Insecta</taxon>
        <taxon>Pterygota</taxon>
        <taxon>Neoptera</taxon>
        <taxon>Endopterygota</taxon>
        <taxon>Diptera</taxon>
        <taxon>Nematocera</taxon>
        <taxon>Culicoidea</taxon>
        <taxon>Culicidae</taxon>
        <taxon>Culicinae</taxon>
        <taxon>Culicini</taxon>
        <taxon>Culex</taxon>
        <taxon>Culex</taxon>
    </lineage>
</organism>
<name>A0A8D8N8G4_CULPI</name>
<dbReference type="EMBL" id="HBUE01149078">
    <property type="protein sequence ID" value="CAG6504164.1"/>
    <property type="molecule type" value="Transcribed_RNA"/>
</dbReference>
<dbReference type="EMBL" id="HBUE01006172">
    <property type="protein sequence ID" value="CAG6446115.1"/>
    <property type="molecule type" value="Transcribed_RNA"/>
</dbReference>
<dbReference type="EMBL" id="HBUE01254049">
    <property type="protein sequence ID" value="CAG6555447.1"/>
    <property type="molecule type" value="Transcribed_RNA"/>
</dbReference>
<protein>
    <submittedName>
        <fullName evidence="1">(northern house mosquito) hypothetical protein</fullName>
    </submittedName>
</protein>
<accession>A0A8D8N8G4</accession>
<dbReference type="AlphaFoldDB" id="A0A8D8N8G4"/>
<dbReference type="EMBL" id="HBUE01254047">
    <property type="protein sequence ID" value="CAG6555443.1"/>
    <property type="molecule type" value="Transcribed_RNA"/>
</dbReference>
<evidence type="ECO:0000313" key="1">
    <source>
        <dbReference type="EMBL" id="CAG6555445.1"/>
    </source>
</evidence>
<dbReference type="EMBL" id="HBUE01254048">
    <property type="protein sequence ID" value="CAG6555445.1"/>
    <property type="molecule type" value="Transcribed_RNA"/>
</dbReference>
<dbReference type="EMBL" id="HBUE01149081">
    <property type="protein sequence ID" value="CAG6504169.1"/>
    <property type="molecule type" value="Transcribed_RNA"/>
</dbReference>